<dbReference type="PANTHER" id="PTHR39419">
    <property type="entry name" value="SLL0814 PROTEIN"/>
    <property type="match status" value="1"/>
</dbReference>
<evidence type="ECO:0000256" key="1">
    <source>
        <dbReference type="SAM" id="Phobius"/>
    </source>
</evidence>
<protein>
    <submittedName>
        <fullName evidence="2">Carotenoid biosynthesis protein</fullName>
    </submittedName>
</protein>
<keyword evidence="1" id="KW-0812">Transmembrane</keyword>
<comment type="caution">
    <text evidence="2">The sequence shown here is derived from an EMBL/GenBank/DDBJ whole genome shotgun (WGS) entry which is preliminary data.</text>
</comment>
<feature type="transmembrane region" description="Helical" evidence="1">
    <location>
        <begin position="12"/>
        <end position="31"/>
    </location>
</feature>
<dbReference type="EMBL" id="VTEH01000004">
    <property type="protein sequence ID" value="TYR76138.1"/>
    <property type="molecule type" value="Genomic_DNA"/>
</dbReference>
<evidence type="ECO:0000313" key="2">
    <source>
        <dbReference type="EMBL" id="TYR76138.1"/>
    </source>
</evidence>
<sequence>MARSLNGENLLYYFFLFWYACGVVLLSFDLLPASLQWANAVFLMLAGLVGSLYFLSAYGRITGAAFIGTIFIISMLAEGLGVHFGFLFGSYNYTSDFGWQLFGVPVAIGFAWLLVISTSHVIAVWLTRTFYKKNGAVHSILYILTGAVFTVGMDLIIDPVAFHVKQYWIWDEGLSFYYGVPLQNFSGWFLLALFFHLIIYIVLRLQNNWPEAISGYRSRRIVLLYILVTGMFMLLGLLNGLWLASFLALVFILSAAFVYFGSATEREET</sequence>
<feature type="transmembrane region" description="Helical" evidence="1">
    <location>
        <begin position="106"/>
        <end position="127"/>
    </location>
</feature>
<dbReference type="PANTHER" id="PTHR39419:SF1">
    <property type="entry name" value="SLL0814 PROTEIN"/>
    <property type="match status" value="1"/>
</dbReference>
<dbReference type="InterPro" id="IPR007354">
    <property type="entry name" value="CruF-like"/>
</dbReference>
<name>A0A5D4KFS7_9BACI</name>
<dbReference type="Pfam" id="PF04240">
    <property type="entry name" value="Caroten_synth"/>
    <property type="match status" value="1"/>
</dbReference>
<gene>
    <name evidence="2" type="ORF">FZC79_08275</name>
</gene>
<dbReference type="PROSITE" id="PS51257">
    <property type="entry name" value="PROKAR_LIPOPROTEIN"/>
    <property type="match status" value="1"/>
</dbReference>
<evidence type="ECO:0000313" key="3">
    <source>
        <dbReference type="Proteomes" id="UP000323317"/>
    </source>
</evidence>
<dbReference type="RefSeq" id="WP_148946352.1">
    <property type="nucleotide sequence ID" value="NZ_JBNILU010000031.1"/>
</dbReference>
<accession>A0A5D4KFS7</accession>
<feature type="transmembrane region" description="Helical" evidence="1">
    <location>
        <begin position="222"/>
        <end position="238"/>
    </location>
</feature>
<dbReference type="AlphaFoldDB" id="A0A5D4KFS7"/>
<feature type="transmembrane region" description="Helical" evidence="1">
    <location>
        <begin position="37"/>
        <end position="56"/>
    </location>
</feature>
<proteinExistence type="predicted"/>
<keyword evidence="1" id="KW-1133">Transmembrane helix</keyword>
<dbReference type="Proteomes" id="UP000323317">
    <property type="component" value="Unassembled WGS sequence"/>
</dbReference>
<feature type="transmembrane region" description="Helical" evidence="1">
    <location>
        <begin position="182"/>
        <end position="202"/>
    </location>
</feature>
<reference evidence="2 3" key="1">
    <citation type="submission" date="2019-08" db="EMBL/GenBank/DDBJ databases">
        <title>Bacillus genomes from the desert of Cuatro Cienegas, Coahuila.</title>
        <authorList>
            <person name="Olmedo-Alvarez G."/>
        </authorList>
    </citation>
    <scope>NUCLEOTIDE SEQUENCE [LARGE SCALE GENOMIC DNA]</scope>
    <source>
        <strain evidence="2 3">CH40_1T</strain>
    </source>
</reference>
<feature type="transmembrane region" description="Helical" evidence="1">
    <location>
        <begin position="63"/>
        <end position="86"/>
    </location>
</feature>
<keyword evidence="1" id="KW-0472">Membrane</keyword>
<feature type="transmembrane region" description="Helical" evidence="1">
    <location>
        <begin position="139"/>
        <end position="162"/>
    </location>
</feature>
<organism evidence="2 3">
    <name type="scientific">Rossellomorea vietnamensis</name>
    <dbReference type="NCBI Taxonomy" id="218284"/>
    <lineage>
        <taxon>Bacteria</taxon>
        <taxon>Bacillati</taxon>
        <taxon>Bacillota</taxon>
        <taxon>Bacilli</taxon>
        <taxon>Bacillales</taxon>
        <taxon>Bacillaceae</taxon>
        <taxon>Rossellomorea</taxon>
    </lineage>
</organism>
<feature type="transmembrane region" description="Helical" evidence="1">
    <location>
        <begin position="244"/>
        <end position="262"/>
    </location>
</feature>